<dbReference type="SMART" id="SM00448">
    <property type="entry name" value="REC"/>
    <property type="match status" value="1"/>
</dbReference>
<keyword evidence="3" id="KW-0902">Two-component regulatory system</keyword>
<name>A0A845LCP7_HELGE</name>
<protein>
    <recommendedName>
        <fullName evidence="1">Stage 0 sporulation protein A homolog</fullName>
    </recommendedName>
</protein>
<evidence type="ECO:0000313" key="8">
    <source>
        <dbReference type="Proteomes" id="UP000471031"/>
    </source>
</evidence>
<keyword evidence="2 5" id="KW-0597">Phosphoprotein</keyword>
<proteinExistence type="predicted"/>
<dbReference type="InterPro" id="IPR050595">
    <property type="entry name" value="Bact_response_regulator"/>
</dbReference>
<dbReference type="PROSITE" id="PS50110">
    <property type="entry name" value="RESPONSE_REGULATORY"/>
    <property type="match status" value="1"/>
</dbReference>
<sequence length="120" mass="12982">MARILICDDSNLSRGNLKKILTAKGHEIIGEAVNGEEACKKYGECKPDLVTMDITMPKMDGITALKKIIQENPRAKVIMISALGQAPKILEAVNSGAKNYVTKPFDANKVLTAVDEVLKA</sequence>
<gene>
    <name evidence="7" type="ORF">GTO89_05110</name>
</gene>
<dbReference type="RefSeq" id="WP_161260979.1">
    <property type="nucleotide sequence ID" value="NZ_JAFBDC010000020.1"/>
</dbReference>
<dbReference type="Pfam" id="PF00072">
    <property type="entry name" value="Response_reg"/>
    <property type="match status" value="1"/>
</dbReference>
<dbReference type="PANTHER" id="PTHR44591">
    <property type="entry name" value="STRESS RESPONSE REGULATOR PROTEIN 1"/>
    <property type="match status" value="1"/>
</dbReference>
<evidence type="ECO:0000313" key="7">
    <source>
        <dbReference type="EMBL" id="MZP42419.1"/>
    </source>
</evidence>
<reference evidence="7 8" key="1">
    <citation type="submission" date="2020-01" db="EMBL/GenBank/DDBJ databases">
        <title>Whole genome sequence of Heliobacterium gestii DSM 11169.</title>
        <authorList>
            <person name="Kyndt J.A."/>
            <person name="Meyer T.E."/>
        </authorList>
    </citation>
    <scope>NUCLEOTIDE SEQUENCE [LARGE SCALE GENOMIC DNA]</scope>
    <source>
        <strain evidence="7 8">DSM 11169</strain>
    </source>
</reference>
<dbReference type="PANTHER" id="PTHR44591:SF14">
    <property type="entry name" value="PROTEIN PILG"/>
    <property type="match status" value="1"/>
</dbReference>
<feature type="domain" description="Response regulatory" evidence="6">
    <location>
        <begin position="3"/>
        <end position="118"/>
    </location>
</feature>
<evidence type="ECO:0000256" key="2">
    <source>
        <dbReference type="ARBA" id="ARBA00022553"/>
    </source>
</evidence>
<dbReference type="SUPFAM" id="SSF52172">
    <property type="entry name" value="CheY-like"/>
    <property type="match status" value="1"/>
</dbReference>
<dbReference type="AlphaFoldDB" id="A0A845LCP7"/>
<accession>A0A845LCP7</accession>
<dbReference type="Proteomes" id="UP000471031">
    <property type="component" value="Unassembled WGS sequence"/>
</dbReference>
<comment type="caution">
    <text evidence="7">The sequence shown here is derived from an EMBL/GenBank/DDBJ whole genome shotgun (WGS) entry which is preliminary data.</text>
</comment>
<evidence type="ECO:0000256" key="4">
    <source>
        <dbReference type="ARBA" id="ARBA00024867"/>
    </source>
</evidence>
<evidence type="ECO:0000256" key="3">
    <source>
        <dbReference type="ARBA" id="ARBA00023012"/>
    </source>
</evidence>
<evidence type="ECO:0000256" key="1">
    <source>
        <dbReference type="ARBA" id="ARBA00018672"/>
    </source>
</evidence>
<dbReference type="EMBL" id="WXEX01000003">
    <property type="protein sequence ID" value="MZP42419.1"/>
    <property type="molecule type" value="Genomic_DNA"/>
</dbReference>
<dbReference type="InterPro" id="IPR011006">
    <property type="entry name" value="CheY-like_superfamily"/>
</dbReference>
<keyword evidence="8" id="KW-1185">Reference proteome</keyword>
<dbReference type="Gene3D" id="3.40.50.2300">
    <property type="match status" value="1"/>
</dbReference>
<evidence type="ECO:0000259" key="6">
    <source>
        <dbReference type="PROSITE" id="PS50110"/>
    </source>
</evidence>
<comment type="function">
    <text evidence="4">May play the central regulatory role in sporulation. It may be an element of the effector pathway responsible for the activation of sporulation genes in response to nutritional stress. Spo0A may act in concert with spo0H (a sigma factor) to control the expression of some genes that are critical to the sporulation process.</text>
</comment>
<dbReference type="GO" id="GO:0000160">
    <property type="term" value="P:phosphorelay signal transduction system"/>
    <property type="evidence" value="ECO:0007669"/>
    <property type="project" value="UniProtKB-KW"/>
</dbReference>
<evidence type="ECO:0000256" key="5">
    <source>
        <dbReference type="PROSITE-ProRule" id="PRU00169"/>
    </source>
</evidence>
<dbReference type="InterPro" id="IPR001789">
    <property type="entry name" value="Sig_transdc_resp-reg_receiver"/>
</dbReference>
<dbReference type="OrthoDB" id="9790669at2"/>
<feature type="modified residue" description="4-aspartylphosphate" evidence="5">
    <location>
        <position position="53"/>
    </location>
</feature>
<organism evidence="7 8">
    <name type="scientific">Heliomicrobium gestii</name>
    <name type="common">Heliobacterium gestii</name>
    <dbReference type="NCBI Taxonomy" id="2699"/>
    <lineage>
        <taxon>Bacteria</taxon>
        <taxon>Bacillati</taxon>
        <taxon>Bacillota</taxon>
        <taxon>Clostridia</taxon>
        <taxon>Eubacteriales</taxon>
        <taxon>Heliobacteriaceae</taxon>
        <taxon>Heliomicrobium</taxon>
    </lineage>
</organism>